<evidence type="ECO:0000313" key="3">
    <source>
        <dbReference type="EMBL" id="CAG9122456.1"/>
    </source>
</evidence>
<dbReference type="OrthoDB" id="10385425at2759"/>
<evidence type="ECO:0000256" key="1">
    <source>
        <dbReference type="SAM" id="SignalP"/>
    </source>
</evidence>
<dbReference type="WBParaSite" id="BXY_0402200.1">
    <property type="protein sequence ID" value="BXY_0402200.1"/>
    <property type="gene ID" value="BXY_0402200"/>
</dbReference>
<keyword evidence="5" id="KW-1185">Reference proteome</keyword>
<dbReference type="AlphaFoldDB" id="A0A1I7RTG7"/>
<dbReference type="Proteomes" id="UP000095284">
    <property type="component" value="Unplaced"/>
</dbReference>
<evidence type="ECO:0000313" key="4">
    <source>
        <dbReference type="Proteomes" id="UP000095284"/>
    </source>
</evidence>
<dbReference type="Proteomes" id="UP000659654">
    <property type="component" value="Unassembled WGS sequence"/>
</dbReference>
<reference evidence="6" key="1">
    <citation type="submission" date="2016-11" db="UniProtKB">
        <authorList>
            <consortium name="WormBaseParasite"/>
        </authorList>
    </citation>
    <scope>IDENTIFICATION</scope>
</reference>
<dbReference type="EMBL" id="CAJFDI010000005">
    <property type="protein sequence ID" value="CAD5231320.1"/>
    <property type="molecule type" value="Genomic_DNA"/>
</dbReference>
<accession>A0A1I7RTG7</accession>
<feature type="chain" id="PRO_5035359375" evidence="1">
    <location>
        <begin position="19"/>
        <end position="222"/>
    </location>
</feature>
<dbReference type="EMBL" id="CAJFCV020000005">
    <property type="protein sequence ID" value="CAG9122456.1"/>
    <property type="molecule type" value="Genomic_DNA"/>
</dbReference>
<dbReference type="Proteomes" id="UP000582659">
    <property type="component" value="Unassembled WGS sequence"/>
</dbReference>
<sequence>MTQVLFTVVCTLFVVVQSSEYEELIPGLTDIGMKLQAKYNRGWSKADKAVLHRVIASVGPPSNEKVQNLLANETMFNIYIDIMDEALNMTDADDRVKKLVLSVERAAPQMFPIALAGDNATVEERKTFAIAFTPAILAFEEMTKEMREEIIKKVPSLTGVLADNETRHAIRLLADPDFEEHVSTQKPDETDVDQMSESAKQFMHQLIMTPEKFKEAKESAEE</sequence>
<reference evidence="3" key="2">
    <citation type="submission" date="2020-08" db="EMBL/GenBank/DDBJ databases">
        <authorList>
            <person name="Kikuchi T."/>
        </authorList>
    </citation>
    <scope>NUCLEOTIDE SEQUENCE</scope>
    <source>
        <strain evidence="2">Ka4C1</strain>
    </source>
</reference>
<protein>
    <submittedName>
        <fullName evidence="2">(pine wood nematode) hypothetical protein</fullName>
    </submittedName>
</protein>
<evidence type="ECO:0000313" key="2">
    <source>
        <dbReference type="EMBL" id="CAD5231320.1"/>
    </source>
</evidence>
<gene>
    <name evidence="2" type="ORF">BXYJ_LOCUS11422</name>
</gene>
<feature type="signal peptide" evidence="1">
    <location>
        <begin position="1"/>
        <end position="18"/>
    </location>
</feature>
<organism evidence="4 6">
    <name type="scientific">Bursaphelenchus xylophilus</name>
    <name type="common">Pinewood nematode worm</name>
    <name type="synonym">Aphelenchoides xylophilus</name>
    <dbReference type="NCBI Taxonomy" id="6326"/>
    <lineage>
        <taxon>Eukaryota</taxon>
        <taxon>Metazoa</taxon>
        <taxon>Ecdysozoa</taxon>
        <taxon>Nematoda</taxon>
        <taxon>Chromadorea</taxon>
        <taxon>Rhabditida</taxon>
        <taxon>Tylenchina</taxon>
        <taxon>Tylenchomorpha</taxon>
        <taxon>Aphelenchoidea</taxon>
        <taxon>Aphelenchoididae</taxon>
        <taxon>Bursaphelenchus</taxon>
    </lineage>
</organism>
<name>A0A1I7RTG7_BURXY</name>
<evidence type="ECO:0000313" key="6">
    <source>
        <dbReference type="WBParaSite" id="BXY_0402200.1"/>
    </source>
</evidence>
<evidence type="ECO:0000313" key="5">
    <source>
        <dbReference type="Proteomes" id="UP000659654"/>
    </source>
</evidence>
<keyword evidence="1" id="KW-0732">Signal</keyword>
<proteinExistence type="predicted"/>